<accession>A0A4P6MZI3</accession>
<dbReference type="STRING" id="1216970.GCA_001570985_02817"/>
<dbReference type="OrthoDB" id="8452484at2"/>
<protein>
    <submittedName>
        <fullName evidence="4">Enoyl-CoA hydratase/isomerase family protein</fullName>
    </submittedName>
</protein>
<keyword evidence="5" id="KW-1185">Reference proteome</keyword>
<dbReference type="PANTHER" id="PTHR43684">
    <property type="match status" value="1"/>
</dbReference>
<organism evidence="4 5">
    <name type="scientific">Janibacter limosus</name>
    <dbReference type="NCBI Taxonomy" id="53458"/>
    <lineage>
        <taxon>Bacteria</taxon>
        <taxon>Bacillati</taxon>
        <taxon>Actinomycetota</taxon>
        <taxon>Actinomycetes</taxon>
        <taxon>Micrococcales</taxon>
        <taxon>Intrasporangiaceae</taxon>
        <taxon>Janibacter</taxon>
    </lineage>
</organism>
<dbReference type="Gene3D" id="3.90.226.10">
    <property type="entry name" value="2-enoyl-CoA Hydratase, Chain A, domain 1"/>
    <property type="match status" value="1"/>
</dbReference>
<dbReference type="PANTHER" id="PTHR43684:SF1">
    <property type="entry name" value="ENOYL-COA DELTA ISOMERASE 2"/>
    <property type="match status" value="1"/>
</dbReference>
<dbReference type="CDD" id="cd06558">
    <property type="entry name" value="crotonase-like"/>
    <property type="match status" value="1"/>
</dbReference>
<dbReference type="EMBL" id="CP036164">
    <property type="protein sequence ID" value="QBF47410.1"/>
    <property type="molecule type" value="Genomic_DNA"/>
</dbReference>
<dbReference type="RefSeq" id="WP_130630599.1">
    <property type="nucleotide sequence ID" value="NZ_CP036164.1"/>
</dbReference>
<evidence type="ECO:0000313" key="5">
    <source>
        <dbReference type="Proteomes" id="UP000290408"/>
    </source>
</evidence>
<comment type="subcellular location">
    <subcellularLocation>
        <location evidence="1">Peroxisome</location>
    </subcellularLocation>
</comment>
<dbReference type="KEGG" id="jli:EXU32_14825"/>
<evidence type="ECO:0000256" key="2">
    <source>
        <dbReference type="ARBA" id="ARBA00023140"/>
    </source>
</evidence>
<gene>
    <name evidence="4" type="ORF">EXU32_14825</name>
</gene>
<evidence type="ECO:0000313" key="4">
    <source>
        <dbReference type="EMBL" id="QBF47410.1"/>
    </source>
</evidence>
<dbReference type="Pfam" id="PF00378">
    <property type="entry name" value="ECH_1"/>
    <property type="match status" value="1"/>
</dbReference>
<proteinExistence type="predicted"/>
<dbReference type="Proteomes" id="UP000290408">
    <property type="component" value="Chromosome"/>
</dbReference>
<name>A0A4P6MZI3_9MICO</name>
<dbReference type="InterPro" id="IPR029045">
    <property type="entry name" value="ClpP/crotonase-like_dom_sf"/>
</dbReference>
<reference evidence="4 5" key="1">
    <citation type="submission" date="2019-02" db="EMBL/GenBank/DDBJ databases">
        <title>Genomic data mining of an Antarctic deep-sea actinobacterium, Janibacterlimosus P3-3-X1.</title>
        <authorList>
            <person name="Liao L."/>
            <person name="Chen B."/>
        </authorList>
    </citation>
    <scope>NUCLEOTIDE SEQUENCE [LARGE SCALE GENOMIC DNA]</scope>
    <source>
        <strain evidence="4 5">P3-3-X1</strain>
    </source>
</reference>
<sequence length="248" mass="25519">MAAVELTVTDGVGHIQLNRPEAANGIDMALATGLREAVEAARDDEGVRAVLLSGAGKRFCGGGDIGSFVDEDATTYLQRLAEEAGAAVMTLEDLAKPVVTAVQGAVAGGGLGLMLGGDAIIAQEGTKFVFAYPAIGLTPDCGVSYLLPRAMGQQRALAFALSGRPLSAQDALAQGLVTEVVEDAQARGLERATSLAQGAAGAFGDARRLLRASWTRDRATSAADEARTLSTRGQGEEARALFAKFLGR</sequence>
<dbReference type="InterPro" id="IPR001753">
    <property type="entry name" value="Enoyl-CoA_hydra/iso"/>
</dbReference>
<dbReference type="GO" id="GO:0004165">
    <property type="term" value="F:delta(3)-delta(2)-enoyl-CoA isomerase activity"/>
    <property type="evidence" value="ECO:0007669"/>
    <property type="project" value="UniProtKB-ARBA"/>
</dbReference>
<keyword evidence="2" id="KW-0576">Peroxisome</keyword>
<keyword evidence="3 4" id="KW-0413">Isomerase</keyword>
<dbReference type="SUPFAM" id="SSF52096">
    <property type="entry name" value="ClpP/crotonase"/>
    <property type="match status" value="1"/>
</dbReference>
<evidence type="ECO:0000256" key="3">
    <source>
        <dbReference type="ARBA" id="ARBA00023235"/>
    </source>
</evidence>
<dbReference type="AlphaFoldDB" id="A0A4P6MZI3"/>
<evidence type="ECO:0000256" key="1">
    <source>
        <dbReference type="ARBA" id="ARBA00004275"/>
    </source>
</evidence>
<dbReference type="InterPro" id="IPR051053">
    <property type="entry name" value="ECH/Chromodomain_protein"/>
</dbReference>